<gene>
    <name evidence="1" type="ORF">DDQ41_16190</name>
</gene>
<keyword evidence="2" id="KW-1185">Reference proteome</keyword>
<evidence type="ECO:0008006" key="3">
    <source>
        <dbReference type="Google" id="ProtNLM"/>
    </source>
</evidence>
<dbReference type="RefSeq" id="WP_109295130.1">
    <property type="nucleotide sequence ID" value="NZ_CP029254.1"/>
</dbReference>
<organism evidence="1 2">
    <name type="scientific">Streptomyces spongiicola</name>
    <dbReference type="NCBI Taxonomy" id="1690221"/>
    <lineage>
        <taxon>Bacteria</taxon>
        <taxon>Bacillati</taxon>
        <taxon>Actinomycetota</taxon>
        <taxon>Actinomycetes</taxon>
        <taxon>Kitasatosporales</taxon>
        <taxon>Streptomycetaceae</taxon>
        <taxon>Streptomyces</taxon>
    </lineage>
</organism>
<dbReference type="InterPro" id="IPR036259">
    <property type="entry name" value="MFS_trans_sf"/>
</dbReference>
<name>A0ABM6V824_9ACTN</name>
<dbReference type="EMBL" id="CP029254">
    <property type="protein sequence ID" value="AWK10185.1"/>
    <property type="molecule type" value="Genomic_DNA"/>
</dbReference>
<accession>A0ABM6V824</accession>
<evidence type="ECO:0000313" key="1">
    <source>
        <dbReference type="EMBL" id="AWK10185.1"/>
    </source>
</evidence>
<dbReference type="SUPFAM" id="SSF103473">
    <property type="entry name" value="MFS general substrate transporter"/>
    <property type="match status" value="1"/>
</dbReference>
<reference evidence="1 2" key="1">
    <citation type="submission" date="2018-05" db="EMBL/GenBank/DDBJ databases">
        <title>Complete genome sequence of the Type Strain of Streptomyces spongiicola HNM0071, the producer of staurosporine.</title>
        <authorList>
            <person name="Zhou S."/>
            <person name="Huang X."/>
        </authorList>
    </citation>
    <scope>NUCLEOTIDE SEQUENCE [LARGE SCALE GENOMIC DNA]</scope>
    <source>
        <strain evidence="1 2">HNM0071</strain>
    </source>
</reference>
<sequence>MLWTTDSPLVMSAVSFAALLPLLRVRLPAGVLVDRWDRRRLMVICEGVRAVALGSVVDTLAAGRSSAVQLAAVAFLETSLANPVPEFRSS</sequence>
<dbReference type="Proteomes" id="UP000245051">
    <property type="component" value="Chromosome"/>
</dbReference>
<protein>
    <recommendedName>
        <fullName evidence="3">Major facilitator superfamily (MFS) profile domain-containing protein</fullName>
    </recommendedName>
</protein>
<evidence type="ECO:0000313" key="2">
    <source>
        <dbReference type="Proteomes" id="UP000245051"/>
    </source>
</evidence>
<proteinExistence type="predicted"/>